<sequence length="61" mass="7153">MFVELEVEPSLRDDGFIGVQFTIPLVQYRLAISNERRIQDDETRMRKLILAAVDQDSNDER</sequence>
<evidence type="ECO:0000313" key="2">
    <source>
        <dbReference type="Proteomes" id="UP000321523"/>
    </source>
</evidence>
<evidence type="ECO:0000313" key="1">
    <source>
        <dbReference type="EMBL" id="GEO37022.1"/>
    </source>
</evidence>
<protein>
    <submittedName>
        <fullName evidence="1">Uncharacterized protein</fullName>
    </submittedName>
</protein>
<reference evidence="1 2" key="1">
    <citation type="submission" date="2019-07" db="EMBL/GenBank/DDBJ databases">
        <title>Whole genome shotgun sequence of Skermanella aerolata NBRC 106429.</title>
        <authorList>
            <person name="Hosoyama A."/>
            <person name="Uohara A."/>
            <person name="Ohji S."/>
            <person name="Ichikawa N."/>
        </authorList>
    </citation>
    <scope>NUCLEOTIDE SEQUENCE [LARGE SCALE GENOMIC DNA]</scope>
    <source>
        <strain evidence="1 2">NBRC 106429</strain>
    </source>
</reference>
<dbReference type="EMBL" id="BJYZ01000003">
    <property type="protein sequence ID" value="GEO37022.1"/>
    <property type="molecule type" value="Genomic_DNA"/>
</dbReference>
<keyword evidence="2" id="KW-1185">Reference proteome</keyword>
<proteinExistence type="predicted"/>
<dbReference type="AlphaFoldDB" id="A0A512DKL8"/>
<organism evidence="1 2">
    <name type="scientific">Skermanella aerolata</name>
    <dbReference type="NCBI Taxonomy" id="393310"/>
    <lineage>
        <taxon>Bacteria</taxon>
        <taxon>Pseudomonadati</taxon>
        <taxon>Pseudomonadota</taxon>
        <taxon>Alphaproteobacteria</taxon>
        <taxon>Rhodospirillales</taxon>
        <taxon>Azospirillaceae</taxon>
        <taxon>Skermanella</taxon>
    </lineage>
</organism>
<dbReference type="Proteomes" id="UP000321523">
    <property type="component" value="Unassembled WGS sequence"/>
</dbReference>
<accession>A0A512DKL8</accession>
<gene>
    <name evidence="1" type="ORF">SAE02_11700</name>
</gene>
<name>A0A512DKL8_9PROT</name>
<comment type="caution">
    <text evidence="1">The sequence shown here is derived from an EMBL/GenBank/DDBJ whole genome shotgun (WGS) entry which is preliminary data.</text>
</comment>